<dbReference type="InterPro" id="IPR025716">
    <property type="entry name" value="Post-transcriptional_regulator"/>
</dbReference>
<comment type="caution">
    <text evidence="1">The sequence shown here is derived from an EMBL/GenBank/DDBJ whole genome shotgun (WGS) entry which is preliminary data.</text>
</comment>
<dbReference type="Proteomes" id="UP001218246">
    <property type="component" value="Unassembled WGS sequence"/>
</dbReference>
<name>A0ABT6H302_9BACI</name>
<keyword evidence="2" id="KW-1185">Reference proteome</keyword>
<evidence type="ECO:0000313" key="2">
    <source>
        <dbReference type="Proteomes" id="UP001218246"/>
    </source>
</evidence>
<accession>A0ABT6H302</accession>
<sequence>MGVKEHPVNAYREQLQVVLESKADEFKLLGYDQVTAQEIWDCLMSKKWKQPEEIKLYQLVNDVLALSSSDYMTYLTMEAYKAPLRSFEEYENN</sequence>
<protein>
    <submittedName>
        <fullName evidence="1">Post-transcriptional regulator</fullName>
    </submittedName>
</protein>
<evidence type="ECO:0000313" key="1">
    <source>
        <dbReference type="EMBL" id="MDG5753158.1"/>
    </source>
</evidence>
<dbReference type="RefSeq" id="WP_124563272.1">
    <property type="nucleotide sequence ID" value="NZ_JARRRY010000001.1"/>
</dbReference>
<dbReference type="Pfam" id="PF13797">
    <property type="entry name" value="Post_transc_reg"/>
    <property type="match status" value="1"/>
</dbReference>
<reference evidence="1 2" key="1">
    <citation type="submission" date="2023-04" db="EMBL/GenBank/DDBJ databases">
        <title>Ectobacillus antri isolated from activated sludge.</title>
        <authorList>
            <person name="Yan P."/>
            <person name="Liu X."/>
        </authorList>
    </citation>
    <scope>NUCLEOTIDE SEQUENCE [LARGE SCALE GENOMIC DNA]</scope>
    <source>
        <strain evidence="1 2">C18H</strain>
    </source>
</reference>
<proteinExistence type="predicted"/>
<organism evidence="1 2">
    <name type="scientific">Ectobacillus antri</name>
    <dbReference type="NCBI Taxonomy" id="2486280"/>
    <lineage>
        <taxon>Bacteria</taxon>
        <taxon>Bacillati</taxon>
        <taxon>Bacillota</taxon>
        <taxon>Bacilli</taxon>
        <taxon>Bacillales</taxon>
        <taxon>Bacillaceae</taxon>
        <taxon>Ectobacillus</taxon>
    </lineage>
</organism>
<dbReference type="EMBL" id="JARULN010000002">
    <property type="protein sequence ID" value="MDG5753158.1"/>
    <property type="molecule type" value="Genomic_DNA"/>
</dbReference>
<gene>
    <name evidence="1" type="ORF">P6P90_03985</name>
</gene>